<comment type="caution">
    <text evidence="1">The sequence shown here is derived from an EMBL/GenBank/DDBJ whole genome shotgun (WGS) entry which is preliminary data.</text>
</comment>
<protein>
    <submittedName>
        <fullName evidence="1">Uncharacterized protein</fullName>
    </submittedName>
</protein>
<evidence type="ECO:0000313" key="1">
    <source>
        <dbReference type="EMBL" id="KAK1437008.1"/>
    </source>
</evidence>
<proteinExistence type="predicted"/>
<organism evidence="1 2">
    <name type="scientific">Tagetes erecta</name>
    <name type="common">African marigold</name>
    <dbReference type="NCBI Taxonomy" id="13708"/>
    <lineage>
        <taxon>Eukaryota</taxon>
        <taxon>Viridiplantae</taxon>
        <taxon>Streptophyta</taxon>
        <taxon>Embryophyta</taxon>
        <taxon>Tracheophyta</taxon>
        <taxon>Spermatophyta</taxon>
        <taxon>Magnoliopsida</taxon>
        <taxon>eudicotyledons</taxon>
        <taxon>Gunneridae</taxon>
        <taxon>Pentapetalae</taxon>
        <taxon>asterids</taxon>
        <taxon>campanulids</taxon>
        <taxon>Asterales</taxon>
        <taxon>Asteraceae</taxon>
        <taxon>Asteroideae</taxon>
        <taxon>Heliantheae alliance</taxon>
        <taxon>Tageteae</taxon>
        <taxon>Tagetes</taxon>
    </lineage>
</organism>
<dbReference type="EMBL" id="JAUHHV010000001">
    <property type="protein sequence ID" value="KAK1437008.1"/>
    <property type="molecule type" value="Genomic_DNA"/>
</dbReference>
<name>A0AAD8L9U4_TARER</name>
<dbReference type="AlphaFoldDB" id="A0AAD8L9U4"/>
<dbReference type="Proteomes" id="UP001229421">
    <property type="component" value="Unassembled WGS sequence"/>
</dbReference>
<reference evidence="1" key="1">
    <citation type="journal article" date="2023" name="bioRxiv">
        <title>Improved chromosome-level genome assembly for marigold (Tagetes erecta).</title>
        <authorList>
            <person name="Jiang F."/>
            <person name="Yuan L."/>
            <person name="Wang S."/>
            <person name="Wang H."/>
            <person name="Xu D."/>
            <person name="Wang A."/>
            <person name="Fan W."/>
        </authorList>
    </citation>
    <scope>NUCLEOTIDE SEQUENCE</scope>
    <source>
        <strain evidence="1">WSJ</strain>
        <tissue evidence="1">Leaf</tissue>
    </source>
</reference>
<sequence>MDTCFFSFMPLVYRQFQTLNTAINTHKHRNLRPINHIRNGSSRIGRSTVVTGYWEAWNYLCRRSYSRVQDRNPSFKEGNNFLWPFKLMVSLGGLKEKRNHYVLR</sequence>
<keyword evidence="2" id="KW-1185">Reference proteome</keyword>
<evidence type="ECO:0000313" key="2">
    <source>
        <dbReference type="Proteomes" id="UP001229421"/>
    </source>
</evidence>
<gene>
    <name evidence="1" type="ORF">QVD17_02793</name>
</gene>
<accession>A0AAD8L9U4</accession>